<dbReference type="InterPro" id="IPR029017">
    <property type="entry name" value="Enolase-like_N"/>
</dbReference>
<dbReference type="InterPro" id="IPR029065">
    <property type="entry name" value="Enolase_C-like"/>
</dbReference>
<evidence type="ECO:0000256" key="3">
    <source>
        <dbReference type="ARBA" id="ARBA00022723"/>
    </source>
</evidence>
<evidence type="ECO:0000256" key="4">
    <source>
        <dbReference type="ARBA" id="ARBA00022842"/>
    </source>
</evidence>
<dbReference type="InterPro" id="IPR029058">
    <property type="entry name" value="AB_hydrolase_fold"/>
</dbReference>
<dbReference type="SUPFAM" id="SSF52518">
    <property type="entry name" value="Thiamin diphosphate-binding fold (THDP-binding)"/>
    <property type="match status" value="2"/>
</dbReference>
<evidence type="ECO:0000256" key="7">
    <source>
        <dbReference type="ARBA" id="ARBA00023239"/>
    </source>
</evidence>
<dbReference type="PANTHER" id="PTHR42916:SF1">
    <property type="entry name" value="PROTEIN PHYLLO, CHLOROPLASTIC"/>
    <property type="match status" value="1"/>
</dbReference>
<evidence type="ECO:0000259" key="9">
    <source>
        <dbReference type="Pfam" id="PF02775"/>
    </source>
</evidence>
<keyword evidence="5" id="KW-0786">Thiamine pyrophosphate</keyword>
<dbReference type="HAMAP" id="MF_01659">
    <property type="entry name" value="MenD"/>
    <property type="match status" value="1"/>
</dbReference>
<dbReference type="HAMAP" id="MF_01660">
    <property type="entry name" value="MenH"/>
    <property type="match status" value="1"/>
</dbReference>
<dbReference type="InterPro" id="IPR029035">
    <property type="entry name" value="DHS-like_NAD/FAD-binding_dom"/>
</dbReference>
<dbReference type="Pfam" id="PF13378">
    <property type="entry name" value="MR_MLE_C"/>
    <property type="match status" value="1"/>
</dbReference>
<evidence type="ECO:0000256" key="2">
    <source>
        <dbReference type="ARBA" id="ARBA00022679"/>
    </source>
</evidence>
<dbReference type="InterPro" id="IPR011766">
    <property type="entry name" value="TPP_enzyme_TPP-bd"/>
</dbReference>
<evidence type="ECO:0000259" key="10">
    <source>
        <dbReference type="Pfam" id="PF02776"/>
    </source>
</evidence>
<dbReference type="SUPFAM" id="SSF52467">
    <property type="entry name" value="DHS-like NAD/FAD-binding domain"/>
    <property type="match status" value="1"/>
</dbReference>
<dbReference type="EMBL" id="CAKMRJ010000002">
    <property type="protein sequence ID" value="CAH1416790.1"/>
    <property type="molecule type" value="Genomic_DNA"/>
</dbReference>
<dbReference type="InterPro" id="IPR004433">
    <property type="entry name" value="MenaQ_synth_MenD"/>
</dbReference>
<dbReference type="NCBIfam" id="TIGR03695">
    <property type="entry name" value="menH_SHCHC"/>
    <property type="match status" value="1"/>
</dbReference>
<dbReference type="InterPro" id="IPR032264">
    <property type="entry name" value="MenD_middle"/>
</dbReference>
<evidence type="ECO:0000259" key="11">
    <source>
        <dbReference type="Pfam" id="PF13378"/>
    </source>
</evidence>
<feature type="domain" description="Thiamine pyrophosphate enzyme N-terminal TPP-binding" evidence="10">
    <location>
        <begin position="51"/>
        <end position="107"/>
    </location>
</feature>
<dbReference type="InterPro" id="IPR036849">
    <property type="entry name" value="Enolase-like_C_sf"/>
</dbReference>
<dbReference type="GO" id="GO:0046872">
    <property type="term" value="F:metal ion binding"/>
    <property type="evidence" value="ECO:0007669"/>
    <property type="project" value="UniProtKB-KW"/>
</dbReference>
<feature type="domain" description="AB hydrolase-1" evidence="8">
    <location>
        <begin position="1013"/>
        <end position="1250"/>
    </location>
</feature>
<dbReference type="CDD" id="cd02009">
    <property type="entry name" value="TPP_SHCHC_synthase"/>
    <property type="match status" value="1"/>
</dbReference>
<dbReference type="Gene3D" id="3.40.50.970">
    <property type="match status" value="2"/>
</dbReference>
<proteinExistence type="inferred from homology"/>
<keyword evidence="14" id="KW-1185">Reference proteome</keyword>
<protein>
    <recommendedName>
        <fullName evidence="15">Mandelate racemase/muconate lactonizing enzyme C-terminal domain-containing protein</fullName>
    </recommendedName>
</protein>
<evidence type="ECO:0000256" key="6">
    <source>
        <dbReference type="ARBA" id="ARBA00023211"/>
    </source>
</evidence>
<dbReference type="Gene3D" id="3.20.20.120">
    <property type="entry name" value="Enolase-like C-terminal domain"/>
    <property type="match status" value="2"/>
</dbReference>
<keyword evidence="6" id="KW-0464">Manganese</keyword>
<keyword evidence="1" id="KW-0474">Menaquinone biosynthesis</keyword>
<evidence type="ECO:0000313" key="13">
    <source>
        <dbReference type="EMBL" id="CAH1416790.1"/>
    </source>
</evidence>
<feature type="domain" description="Thiamine pyrophosphate enzyme TPP-binding" evidence="9">
    <location>
        <begin position="451"/>
        <end position="571"/>
    </location>
</feature>
<dbReference type="InterPro" id="IPR012001">
    <property type="entry name" value="Thiamin_PyroP_enz_TPP-bd_dom"/>
</dbReference>
<dbReference type="PANTHER" id="PTHR42916">
    <property type="entry name" value="2-SUCCINYL-5-ENOLPYRUVYL-6-HYDROXY-3-CYCLOHEXENE-1-CARBOXYLATE SYNTHASE"/>
    <property type="match status" value="1"/>
</dbReference>
<dbReference type="Pfam" id="PF02775">
    <property type="entry name" value="TPP_enzyme_C"/>
    <property type="match status" value="1"/>
</dbReference>
<dbReference type="Pfam" id="PF00561">
    <property type="entry name" value="Abhydrolase_1"/>
    <property type="match status" value="1"/>
</dbReference>
<accession>A0AAU9M454</accession>
<dbReference type="GO" id="GO:0009234">
    <property type="term" value="P:menaquinone biosynthetic process"/>
    <property type="evidence" value="ECO:0007669"/>
    <property type="project" value="UniProtKB-KW"/>
</dbReference>
<dbReference type="Gene3D" id="3.40.50.1820">
    <property type="entry name" value="alpha/beta hydrolase"/>
    <property type="match status" value="1"/>
</dbReference>
<name>A0AAU9M454_9ASTR</name>
<dbReference type="InterPro" id="IPR022485">
    <property type="entry name" value="SHCHC_synthase_MenH"/>
</dbReference>
<evidence type="ECO:0000313" key="14">
    <source>
        <dbReference type="Proteomes" id="UP001157418"/>
    </source>
</evidence>
<keyword evidence="2" id="KW-0808">Transferase</keyword>
<dbReference type="GO" id="GO:0070205">
    <property type="term" value="F:2-succinyl-6-hydroxy-2,4-cyclohexadiene-1-carboxylate synthase activity"/>
    <property type="evidence" value="ECO:0007669"/>
    <property type="project" value="InterPro"/>
</dbReference>
<feature type="domain" description="Enolase C-terminal" evidence="11">
    <location>
        <begin position="806"/>
        <end position="910"/>
    </location>
</feature>
<gene>
    <name evidence="13" type="ORF">LVIROSA_LOCUS4529</name>
</gene>
<dbReference type="NCBIfam" id="TIGR00173">
    <property type="entry name" value="menD"/>
    <property type="match status" value="1"/>
</dbReference>
<organism evidence="13 14">
    <name type="scientific">Lactuca virosa</name>
    <dbReference type="NCBI Taxonomy" id="75947"/>
    <lineage>
        <taxon>Eukaryota</taxon>
        <taxon>Viridiplantae</taxon>
        <taxon>Streptophyta</taxon>
        <taxon>Embryophyta</taxon>
        <taxon>Tracheophyta</taxon>
        <taxon>Spermatophyta</taxon>
        <taxon>Magnoliopsida</taxon>
        <taxon>eudicotyledons</taxon>
        <taxon>Gunneridae</taxon>
        <taxon>Pentapetalae</taxon>
        <taxon>asterids</taxon>
        <taxon>campanulids</taxon>
        <taxon>Asterales</taxon>
        <taxon>Asteraceae</taxon>
        <taxon>Cichorioideae</taxon>
        <taxon>Cichorieae</taxon>
        <taxon>Lactucinae</taxon>
        <taxon>Lactuca</taxon>
    </lineage>
</organism>
<keyword evidence="7" id="KW-0456">Lyase</keyword>
<dbReference type="AlphaFoldDB" id="A0AAU9M454"/>
<dbReference type="Gene3D" id="3.40.50.1220">
    <property type="entry name" value="TPP-binding domain"/>
    <property type="match status" value="1"/>
</dbReference>
<reference evidence="13 14" key="1">
    <citation type="submission" date="2022-01" db="EMBL/GenBank/DDBJ databases">
        <authorList>
            <person name="Xiong W."/>
            <person name="Schranz E."/>
        </authorList>
    </citation>
    <scope>NUCLEOTIDE SEQUENCE [LARGE SCALE GENOMIC DNA]</scope>
</reference>
<evidence type="ECO:0000259" key="12">
    <source>
        <dbReference type="Pfam" id="PF16582"/>
    </source>
</evidence>
<sequence>MLDQFRDIAHSLKQSSNINTLWASLINRRMLSTRFNLFLYSSRITFHSTSRSQKPAVVITSSGTAVSNLLPAVVEASQDFLPLLLLTADRPPELLDTGANQAINQVNIFGSFVRQFFNLPVPTDEISARIVLTTFDSAVYHATSSPCGPVHINCPFREPLENTPKEWSQICLKGLEFWVSSSQPFTNYFQPHDSFTHGDVADVLGIIEGAKHGILLIGAIFKEDDIWASLLLAKHLKWPVFADILSGLRLRKYKNSLLKLNESILFVDHLDHLLLSPEVRNRINPDVILQIGSRITSKRVSQMIQDSSPCQYILVDNHPNRHDPSHVITHRIQGHIRHFTNCVMRSCTTKINTQWTSFLCSVNMMVEWEISFLIHSENNLSEPYVAHVTSESVEFGSTMFIGNSMPIRDADMYGSSHGKGSYGKITKLPSGFPFSWIQVAGNRGASGIDGLLSTAIGFAVGHNKKVFCVIGDVSFLHDTNGLALLKQRISRKQMTIIVINNHGGAIFSLLPIANKAEEKILNQYFYTSHDVGIHNLCIAHGVKHVHVSTKSELQKALLNSQHEESDCVIEVESSIDANKNFHSNLRQFSCQAAGNSLSIISQLSVLNSIKVHKLEFFQYRIQLCAPLTTTVVNDNYREGFVLTLYLEDGSTGIGEVAPLGTHKGTLQDAQEQLQFLTHVIKGATLHSSLPLLNGSFSSWIWTNLGIPPDSILPSVRCGLEMAILNAIASVQGCSSTMLNILHPSAPKQESPQKSSNITICALLDSNGTPSEVAYLASKLVEEGFTTIKLKVARRAHPIEDAEVIQEECELQYIEEPVNDEDDIIKFCEESGIPVALDETIDNLQENPLQALSRFTHDKIVAVVIKPSFVGGFEKAAFIARWAHQHGKVAVVSAAFESGISLSAYVQFSFFLEMKNKDICKIMNKEIVSDVAHGLGTYKWLKDDVIITESLCFTKSQASVFDAGQTLTNFKINRNSVFRSFESEKLRNYTQKVDVEGITFSINVNEVGDEKNDNVIVFLHGFLGSSEDWIPIMNAMSACSRCIAIDLPGHGCSKIDDVAQGVELSMKVVADMLQKLFRVLTPKKVTLVGYSMGARITLYMALKFNNMVKGVVMISGSPGLDDVAKRKARSVKDDALACALVSYGVELFIETWYSGEMWESLRSHPQFEQIVADRSKHDDVSGLAKTLSDLSTGRQPSLWEDLKHVKSPVVVIVGERDEKFKKIGERMCVTLGKSRVVEVPNCGHAVHIENPLLVIRSITEFLTRLDS</sequence>
<evidence type="ECO:0008006" key="15">
    <source>
        <dbReference type="Google" id="ProtNLM"/>
    </source>
</evidence>
<evidence type="ECO:0000256" key="1">
    <source>
        <dbReference type="ARBA" id="ARBA00022428"/>
    </source>
</evidence>
<dbReference type="GO" id="GO:0016787">
    <property type="term" value="F:hydrolase activity"/>
    <property type="evidence" value="ECO:0007669"/>
    <property type="project" value="UniProtKB-ARBA"/>
</dbReference>
<keyword evidence="3" id="KW-0479">Metal-binding</keyword>
<evidence type="ECO:0000259" key="8">
    <source>
        <dbReference type="Pfam" id="PF00561"/>
    </source>
</evidence>
<dbReference type="Gene3D" id="3.30.390.10">
    <property type="entry name" value="Enolase-like, N-terminal domain"/>
    <property type="match status" value="1"/>
</dbReference>
<dbReference type="GO" id="GO:0070204">
    <property type="term" value="F:2-succinyl-5-enolpyruvyl-6-hydroxy-3-cyclohexene-1-carboxylic-acid synthase activity"/>
    <property type="evidence" value="ECO:0007669"/>
    <property type="project" value="InterPro"/>
</dbReference>
<dbReference type="SUPFAM" id="SSF51604">
    <property type="entry name" value="Enolase C-terminal domain-like"/>
    <property type="match status" value="1"/>
</dbReference>
<dbReference type="InterPro" id="IPR029061">
    <property type="entry name" value="THDP-binding"/>
</dbReference>
<evidence type="ECO:0000256" key="5">
    <source>
        <dbReference type="ARBA" id="ARBA00023052"/>
    </source>
</evidence>
<feature type="domain" description="Menaquinone biosynthesis protein MenD middle" evidence="12">
    <location>
        <begin position="172"/>
        <end position="392"/>
    </location>
</feature>
<comment type="caution">
    <text evidence="13">The sequence shown here is derived from an EMBL/GenBank/DDBJ whole genome shotgun (WGS) entry which is preliminary data.</text>
</comment>
<dbReference type="SUPFAM" id="SSF54826">
    <property type="entry name" value="Enolase N-terminal domain-like"/>
    <property type="match status" value="1"/>
</dbReference>
<dbReference type="InterPro" id="IPR000073">
    <property type="entry name" value="AB_hydrolase_1"/>
</dbReference>
<keyword evidence="4" id="KW-0460">Magnesium</keyword>
<dbReference type="Pfam" id="PF02776">
    <property type="entry name" value="TPP_enzyme_N"/>
    <property type="match status" value="1"/>
</dbReference>
<dbReference type="Pfam" id="PF16582">
    <property type="entry name" value="TPP_enzyme_M_2"/>
    <property type="match status" value="1"/>
</dbReference>
<dbReference type="Proteomes" id="UP001157418">
    <property type="component" value="Unassembled WGS sequence"/>
</dbReference>
<dbReference type="SUPFAM" id="SSF53474">
    <property type="entry name" value="alpha/beta-Hydrolases"/>
    <property type="match status" value="1"/>
</dbReference>
<dbReference type="GO" id="GO:0030976">
    <property type="term" value="F:thiamine pyrophosphate binding"/>
    <property type="evidence" value="ECO:0007669"/>
    <property type="project" value="InterPro"/>
</dbReference>